<dbReference type="Proteomes" id="UP000682733">
    <property type="component" value="Unassembled WGS sequence"/>
</dbReference>
<evidence type="ECO:0000313" key="6">
    <source>
        <dbReference type="Proteomes" id="UP000663829"/>
    </source>
</evidence>
<gene>
    <name evidence="3" type="ORF">GPM918_LOCUS28620</name>
    <name evidence="2" type="ORF">OVA965_LOCUS25133</name>
    <name evidence="5" type="ORF">SRO942_LOCUS29134</name>
    <name evidence="4" type="ORF">TMI583_LOCUS25860</name>
</gene>
<keyword evidence="6" id="KW-1185">Reference proteome</keyword>
<dbReference type="Pfam" id="PF14432">
    <property type="entry name" value="DYW_deaminase"/>
    <property type="match status" value="1"/>
</dbReference>
<proteinExistence type="predicted"/>
<dbReference type="EMBL" id="CAJOBA010037000">
    <property type="protein sequence ID" value="CAF4033844.1"/>
    <property type="molecule type" value="Genomic_DNA"/>
</dbReference>
<organism evidence="3 6">
    <name type="scientific">Didymodactylos carnosus</name>
    <dbReference type="NCBI Taxonomy" id="1234261"/>
    <lineage>
        <taxon>Eukaryota</taxon>
        <taxon>Metazoa</taxon>
        <taxon>Spiralia</taxon>
        <taxon>Gnathifera</taxon>
        <taxon>Rotifera</taxon>
        <taxon>Eurotatoria</taxon>
        <taxon>Bdelloidea</taxon>
        <taxon>Philodinida</taxon>
        <taxon>Philodinidae</taxon>
        <taxon>Didymodactylos</taxon>
    </lineage>
</organism>
<dbReference type="OrthoDB" id="185373at2759"/>
<reference evidence="3" key="1">
    <citation type="submission" date="2021-02" db="EMBL/GenBank/DDBJ databases">
        <authorList>
            <person name="Nowell W R."/>
        </authorList>
    </citation>
    <scope>NUCLEOTIDE SEQUENCE</scope>
</reference>
<name>A0A815DZ20_9BILA</name>
<evidence type="ECO:0000313" key="2">
    <source>
        <dbReference type="EMBL" id="CAF1225710.1"/>
    </source>
</evidence>
<evidence type="ECO:0000313" key="4">
    <source>
        <dbReference type="EMBL" id="CAF4033844.1"/>
    </source>
</evidence>
<dbReference type="EMBL" id="CAJOBC010038424">
    <property type="protein sequence ID" value="CAF4130843.1"/>
    <property type="molecule type" value="Genomic_DNA"/>
</dbReference>
<accession>A0A815DZ20</accession>
<dbReference type="Pfam" id="PF20431">
    <property type="entry name" value="E_motif"/>
    <property type="match status" value="1"/>
</dbReference>
<dbReference type="Proteomes" id="UP000677228">
    <property type="component" value="Unassembled WGS sequence"/>
</dbReference>
<dbReference type="Proteomes" id="UP000663829">
    <property type="component" value="Unassembled WGS sequence"/>
</dbReference>
<sequence length="209" mass="24281">MYKDLRSYSPHFHDQQDYVTSTTVLLANTYTLGGDWSTASDIRMKMNQSGMKKMAGLSWTVVDGKIVKFRAHGRSHPRSEEIYAELERLTNGLIEHGYKCDTCWITRPMMNDETRESVLSGHSERLAIAFNLIQQPVPSCIQILKNLRVCGDWRKLFSFDLLENFHCDLLVDTFIKLIARIHQCLIIVRDTNRTHHFHPNGQCPCRDYF</sequence>
<evidence type="ECO:0000313" key="3">
    <source>
        <dbReference type="EMBL" id="CAF1303089.1"/>
    </source>
</evidence>
<dbReference type="EMBL" id="CAJNOQ010012570">
    <property type="protein sequence ID" value="CAF1303089.1"/>
    <property type="molecule type" value="Genomic_DNA"/>
</dbReference>
<dbReference type="InterPro" id="IPR032867">
    <property type="entry name" value="DYW_dom"/>
</dbReference>
<feature type="domain" description="DYW" evidence="1">
    <location>
        <begin position="97"/>
        <end position="209"/>
    </location>
</feature>
<dbReference type="GO" id="GO:0008270">
    <property type="term" value="F:zinc ion binding"/>
    <property type="evidence" value="ECO:0007669"/>
    <property type="project" value="InterPro"/>
</dbReference>
<protein>
    <recommendedName>
        <fullName evidence="1">DYW domain-containing protein</fullName>
    </recommendedName>
</protein>
<evidence type="ECO:0000313" key="5">
    <source>
        <dbReference type="EMBL" id="CAF4130843.1"/>
    </source>
</evidence>
<evidence type="ECO:0000259" key="1">
    <source>
        <dbReference type="Pfam" id="PF14432"/>
    </source>
</evidence>
<dbReference type="InterPro" id="IPR046848">
    <property type="entry name" value="E_motif"/>
</dbReference>
<dbReference type="AlphaFoldDB" id="A0A815DZ20"/>
<dbReference type="Proteomes" id="UP000681722">
    <property type="component" value="Unassembled WGS sequence"/>
</dbReference>
<dbReference type="EMBL" id="CAJNOK010015455">
    <property type="protein sequence ID" value="CAF1225710.1"/>
    <property type="molecule type" value="Genomic_DNA"/>
</dbReference>
<comment type="caution">
    <text evidence="3">The sequence shown here is derived from an EMBL/GenBank/DDBJ whole genome shotgun (WGS) entry which is preliminary data.</text>
</comment>